<accession>A0A8S5Q1S3</accession>
<dbReference type="Pfam" id="PF01510">
    <property type="entry name" value="Amidase_2"/>
    <property type="match status" value="1"/>
</dbReference>
<dbReference type="Pfam" id="PF01471">
    <property type="entry name" value="PG_binding_1"/>
    <property type="match status" value="1"/>
</dbReference>
<protein>
    <submittedName>
        <fullName evidence="6">Endodeoxyribonuclease I</fullName>
    </submittedName>
</protein>
<dbReference type="SUPFAM" id="SSF55846">
    <property type="entry name" value="N-acetylmuramoyl-L-alanine amidase-like"/>
    <property type="match status" value="1"/>
</dbReference>
<dbReference type="GO" id="GO:0009253">
    <property type="term" value="P:peptidoglycan catabolic process"/>
    <property type="evidence" value="ECO:0007669"/>
    <property type="project" value="InterPro"/>
</dbReference>
<dbReference type="InterPro" id="IPR015510">
    <property type="entry name" value="PGRP"/>
</dbReference>
<dbReference type="InterPro" id="IPR036365">
    <property type="entry name" value="PGBD-like_sf"/>
</dbReference>
<evidence type="ECO:0000256" key="1">
    <source>
        <dbReference type="ARBA" id="ARBA00007553"/>
    </source>
</evidence>
<dbReference type="InterPro" id="IPR006619">
    <property type="entry name" value="PGRP_domain_met/bac"/>
</dbReference>
<comment type="similarity">
    <text evidence="1">Belongs to the N-acetylmuramoyl-L-alanine amidase 2 family.</text>
</comment>
<dbReference type="EMBL" id="BK015555">
    <property type="protein sequence ID" value="DAE12613.1"/>
    <property type="molecule type" value="Genomic_DNA"/>
</dbReference>
<dbReference type="InterPro" id="IPR002477">
    <property type="entry name" value="Peptidoglycan-bd-like"/>
</dbReference>
<dbReference type="PANTHER" id="PTHR11022:SF41">
    <property type="entry name" value="PEPTIDOGLYCAN-RECOGNITION PROTEIN LC-RELATED"/>
    <property type="match status" value="1"/>
</dbReference>
<dbReference type="Gene3D" id="3.40.80.10">
    <property type="entry name" value="Peptidoglycan recognition protein-like"/>
    <property type="match status" value="1"/>
</dbReference>
<keyword evidence="2" id="KW-0929">Antimicrobial</keyword>
<name>A0A8S5Q1S3_9CAUD</name>
<dbReference type="CDD" id="cd06583">
    <property type="entry name" value="PGRP"/>
    <property type="match status" value="1"/>
</dbReference>
<dbReference type="InterPro" id="IPR036366">
    <property type="entry name" value="PGBDSf"/>
</dbReference>
<dbReference type="InterPro" id="IPR002502">
    <property type="entry name" value="Amidase_domain"/>
</dbReference>
<dbReference type="GO" id="GO:0008270">
    <property type="term" value="F:zinc ion binding"/>
    <property type="evidence" value="ECO:0007669"/>
    <property type="project" value="InterPro"/>
</dbReference>
<dbReference type="SMART" id="SM00644">
    <property type="entry name" value="Ami_2"/>
    <property type="match status" value="1"/>
</dbReference>
<dbReference type="GO" id="GO:0042742">
    <property type="term" value="P:defense response to bacterium"/>
    <property type="evidence" value="ECO:0007669"/>
    <property type="project" value="UniProtKB-KW"/>
</dbReference>
<dbReference type="InterPro" id="IPR036505">
    <property type="entry name" value="Amidase/PGRP_sf"/>
</dbReference>
<dbReference type="Gene3D" id="1.10.101.10">
    <property type="entry name" value="PGBD-like superfamily/PGBD"/>
    <property type="match status" value="1"/>
</dbReference>
<evidence type="ECO:0000259" key="5">
    <source>
        <dbReference type="SMART" id="SM00701"/>
    </source>
</evidence>
<organism evidence="6">
    <name type="scientific">Siphoviridae sp. ctOCb13</name>
    <dbReference type="NCBI Taxonomy" id="2825477"/>
    <lineage>
        <taxon>Viruses</taxon>
        <taxon>Duplodnaviria</taxon>
        <taxon>Heunggongvirae</taxon>
        <taxon>Uroviricota</taxon>
        <taxon>Caudoviricetes</taxon>
    </lineage>
</organism>
<evidence type="ECO:0000313" key="6">
    <source>
        <dbReference type="EMBL" id="DAE12613.1"/>
    </source>
</evidence>
<dbReference type="GO" id="GO:0008745">
    <property type="term" value="F:N-acetylmuramoyl-L-alanine amidase activity"/>
    <property type="evidence" value="ECO:0007669"/>
    <property type="project" value="InterPro"/>
</dbReference>
<evidence type="ECO:0000256" key="3">
    <source>
        <dbReference type="ARBA" id="ARBA00022638"/>
    </source>
</evidence>
<keyword evidence="3" id="KW-0081">Bacteriolytic enzyme</keyword>
<feature type="domain" description="N-acetylmuramoyl-L-alanine amidase" evidence="4">
    <location>
        <begin position="65"/>
        <end position="195"/>
    </location>
</feature>
<dbReference type="SUPFAM" id="SSF47090">
    <property type="entry name" value="PGBD-like"/>
    <property type="match status" value="1"/>
</dbReference>
<evidence type="ECO:0000259" key="4">
    <source>
        <dbReference type="SMART" id="SM00644"/>
    </source>
</evidence>
<feature type="domain" description="Peptidoglycan recognition protein family" evidence="5">
    <location>
        <begin position="48"/>
        <end position="189"/>
    </location>
</feature>
<reference evidence="6" key="1">
    <citation type="journal article" date="2021" name="Proc. Natl. Acad. Sci. U.S.A.">
        <title>A Catalog of Tens of Thousands of Viruses from Human Metagenomes Reveals Hidden Associations with Chronic Diseases.</title>
        <authorList>
            <person name="Tisza M.J."/>
            <person name="Buck C.B."/>
        </authorList>
    </citation>
    <scope>NUCLEOTIDE SEQUENCE</scope>
    <source>
        <strain evidence="6">CtOCb13</strain>
    </source>
</reference>
<proteinExistence type="inferred from homology"/>
<sequence>MEILKKGSRGESVKTLQKALHLMPDGIFGPLTEEAVKQHQRSYGLKVDGIVGPNTWAVLRTDEVTQLLKSKRKIKEIIVHCSDTPEGKDFTVANIRAWHLQRGFSDIGYHYVIYRDGTVHKGRDINISGAHCTDHNSISIGICYIGGRAADGTFKDTRTDAQKKALLKLLKELKKLYPNATIHGHKEFAAKACPCFEVKDEYSKL</sequence>
<dbReference type="PANTHER" id="PTHR11022">
    <property type="entry name" value="PEPTIDOGLYCAN RECOGNITION PROTEIN"/>
    <property type="match status" value="1"/>
</dbReference>
<dbReference type="SMART" id="SM00701">
    <property type="entry name" value="PGRP"/>
    <property type="match status" value="1"/>
</dbReference>
<evidence type="ECO:0000256" key="2">
    <source>
        <dbReference type="ARBA" id="ARBA00022529"/>
    </source>
</evidence>
<dbReference type="GO" id="GO:0001897">
    <property type="term" value="P:symbiont-mediated cytolysis of host cell"/>
    <property type="evidence" value="ECO:0007669"/>
    <property type="project" value="UniProtKB-ARBA"/>
</dbReference>